<feature type="transmembrane region" description="Helical" evidence="1">
    <location>
        <begin position="38"/>
        <end position="57"/>
    </location>
</feature>
<dbReference type="RefSeq" id="WP_179925984.1">
    <property type="nucleotide sequence ID" value="NZ_JACBXX010000242.1"/>
</dbReference>
<keyword evidence="1" id="KW-0472">Membrane</keyword>
<accession>A0A7Z0M8J4</accession>
<evidence type="ECO:0000313" key="2">
    <source>
        <dbReference type="EMBL" id="NYS97455.1"/>
    </source>
</evidence>
<keyword evidence="1" id="KW-1133">Transmembrane helix</keyword>
<protein>
    <submittedName>
        <fullName evidence="2">DUF3397 family protein</fullName>
    </submittedName>
</protein>
<gene>
    <name evidence="2" type="ORF">HZY94_09895</name>
</gene>
<dbReference type="EMBL" id="JACBXX010000242">
    <property type="protein sequence ID" value="NYS97455.1"/>
    <property type="molecule type" value="Genomic_DNA"/>
</dbReference>
<dbReference type="AlphaFoldDB" id="A0A7Z0M8J4"/>
<dbReference type="InterPro" id="IPR024515">
    <property type="entry name" value="DUF3397"/>
</dbReference>
<feature type="transmembrane region" description="Helical" evidence="1">
    <location>
        <begin position="94"/>
        <end position="117"/>
    </location>
</feature>
<feature type="transmembrane region" description="Helical" evidence="1">
    <location>
        <begin position="63"/>
        <end position="82"/>
    </location>
</feature>
<dbReference type="Proteomes" id="UP000589521">
    <property type="component" value="Unassembled WGS sequence"/>
</dbReference>
<dbReference type="Pfam" id="PF11877">
    <property type="entry name" value="DUF3397"/>
    <property type="match status" value="1"/>
</dbReference>
<sequence>MLFLQILALALLAGIPIISLFLTRLLPIHMIGLRAMDLMGPLFAVAFYWVSSQAFYHNFLPELGLALGVLGLLLICYFLIRYRAFYYPKFFKYYWRLSFLLMVFMYLAMTISLFFQIE</sequence>
<feature type="transmembrane region" description="Helical" evidence="1">
    <location>
        <begin position="6"/>
        <end position="26"/>
    </location>
</feature>
<comment type="caution">
    <text evidence="2">The sequence shown here is derived from an EMBL/GenBank/DDBJ whole genome shotgun (WGS) entry which is preliminary data.</text>
</comment>
<name>A0A7Z0M8J4_9STRE</name>
<reference evidence="2 3" key="1">
    <citation type="submission" date="2020-07" db="EMBL/GenBank/DDBJ databases">
        <title>MOT database genomes.</title>
        <authorList>
            <person name="Joseph S."/>
            <person name="Aduse-Opoku J."/>
            <person name="Hashim A."/>
            <person name="Wade W."/>
            <person name="Curtis M."/>
        </authorList>
    </citation>
    <scope>NUCLEOTIDE SEQUENCE [LARGE SCALE GENOMIC DNA]</scope>
    <source>
        <strain evidence="2 3">STR</strain>
    </source>
</reference>
<evidence type="ECO:0000256" key="1">
    <source>
        <dbReference type="SAM" id="Phobius"/>
    </source>
</evidence>
<keyword evidence="1" id="KW-0812">Transmembrane</keyword>
<evidence type="ECO:0000313" key="3">
    <source>
        <dbReference type="Proteomes" id="UP000589521"/>
    </source>
</evidence>
<proteinExistence type="predicted"/>
<organism evidence="2 3">
    <name type="scientific">Streptococcus danieliae</name>
    <dbReference type="NCBI Taxonomy" id="747656"/>
    <lineage>
        <taxon>Bacteria</taxon>
        <taxon>Bacillati</taxon>
        <taxon>Bacillota</taxon>
        <taxon>Bacilli</taxon>
        <taxon>Lactobacillales</taxon>
        <taxon>Streptococcaceae</taxon>
        <taxon>Streptococcus</taxon>
    </lineage>
</organism>